<evidence type="ECO:0000313" key="1">
    <source>
        <dbReference type="EMBL" id="AOY76447.1"/>
    </source>
</evidence>
<sequence length="380" mass="45363">MGMENKIIHALLWMVYGDALGFLNENIEVKTEKLESFLYRYNENLAMEKQKGQYSYITELILIMIKSFMDQDTDLKVAVDYRRFYEELKLWQYYRHGNPGNLIGKLQDGKNYYESQFYWQDKRGHGILRVFPILLANKNYAAAEEEAYRSIIYLNRHPQVILTGLLLIRTGYILLTKGFMEKEDLVQELKNYLIHLQFQQLNENIRTKLSANYKIQFEKEKIAYILDLDRFLHRAIEGCPWDSKVVFLKGLQNAYHLQEGTKIDFKGLPQDECKEAIAIAYGLWGINRPQQEEKLLKDQQFIEDMGKYLYKLRNFEVKRKSYDNKEKRIDLFQQKKDDIIRHPLLNLVKIKERSETLHYIKLLVETKSGTYTFIKEKTRQ</sequence>
<dbReference type="KEGG" id="cfm:BJL90_11325"/>
<accession>A0AAC9RKT1</accession>
<keyword evidence="3" id="KW-1185">Reference proteome</keyword>
<evidence type="ECO:0000313" key="4">
    <source>
        <dbReference type="Proteomes" id="UP000192478"/>
    </source>
</evidence>
<dbReference type="SUPFAM" id="SSF101478">
    <property type="entry name" value="ADP-ribosylglycohydrolase"/>
    <property type="match status" value="1"/>
</dbReference>
<dbReference type="Proteomes" id="UP000177894">
    <property type="component" value="Chromosome"/>
</dbReference>
<evidence type="ECO:0000313" key="3">
    <source>
        <dbReference type="Proteomes" id="UP000177894"/>
    </source>
</evidence>
<dbReference type="EMBL" id="CP020559">
    <property type="protein sequence ID" value="ARE86843.1"/>
    <property type="molecule type" value="Genomic_DNA"/>
</dbReference>
<dbReference type="Gene3D" id="1.10.4080.10">
    <property type="entry name" value="ADP-ribosylation/Crystallin J1"/>
    <property type="match status" value="1"/>
</dbReference>
<dbReference type="Proteomes" id="UP000192478">
    <property type="component" value="Chromosome"/>
</dbReference>
<gene>
    <name evidence="1" type="ORF">BJL90_11325</name>
    <name evidence="2" type="ORF">CLFO_11740</name>
</gene>
<dbReference type="AlphaFoldDB" id="A0AAC9RKT1"/>
<dbReference type="RefSeq" id="WP_070968011.1">
    <property type="nucleotide sequence ID" value="NZ_CP017603.1"/>
</dbReference>
<dbReference type="InterPro" id="IPR036705">
    <property type="entry name" value="Ribosyl_crysJ1_sf"/>
</dbReference>
<proteinExistence type="predicted"/>
<dbReference type="EMBL" id="CP017603">
    <property type="protein sequence ID" value="AOY76447.1"/>
    <property type="molecule type" value="Genomic_DNA"/>
</dbReference>
<protein>
    <submittedName>
        <fullName evidence="2">Uncharacterized protein</fullName>
    </submittedName>
</protein>
<name>A0AAC9RKT1_9CLOT</name>
<evidence type="ECO:0000313" key="2">
    <source>
        <dbReference type="EMBL" id="ARE86843.1"/>
    </source>
</evidence>
<organism evidence="2 4">
    <name type="scientific">Clostridium formicaceticum</name>
    <dbReference type="NCBI Taxonomy" id="1497"/>
    <lineage>
        <taxon>Bacteria</taxon>
        <taxon>Bacillati</taxon>
        <taxon>Bacillota</taxon>
        <taxon>Clostridia</taxon>
        <taxon>Eubacteriales</taxon>
        <taxon>Clostridiaceae</taxon>
        <taxon>Clostridium</taxon>
    </lineage>
</organism>
<reference evidence="2 4" key="2">
    <citation type="submission" date="2017-03" db="EMBL/GenBank/DDBJ databases">
        <title>Complete sequence of Clostridium formicaceticum DSM 92.</title>
        <authorList>
            <person name="Poehlein A."/>
            <person name="Karl M."/>
            <person name="Bengelsdorf F.R."/>
            <person name="Duerre P."/>
            <person name="Daniel R."/>
        </authorList>
    </citation>
    <scope>NUCLEOTIDE SEQUENCE [LARGE SCALE GENOMIC DNA]</scope>
    <source>
        <strain evidence="2 4">DSM 92</strain>
    </source>
</reference>
<reference evidence="1 3" key="1">
    <citation type="submission" date="2016-10" db="EMBL/GenBank/DDBJ databases">
        <title>Complete Genome Sequence of Acetogen Clostridium formicoaceticum ATCC 27076.</title>
        <authorList>
            <person name="Bao T."/>
            <person name="Cheng C."/>
            <person name="Zhao J."/>
            <person name="Yang S.-T."/>
            <person name="Wang J."/>
            <person name="Wang M."/>
        </authorList>
    </citation>
    <scope>NUCLEOTIDE SEQUENCE [LARGE SCALE GENOMIC DNA]</scope>
    <source>
        <strain evidence="1 3">ATCC 27076</strain>
    </source>
</reference>